<protein>
    <submittedName>
        <fullName evidence="2">Uncharacterized protein</fullName>
    </submittedName>
</protein>
<evidence type="ECO:0000313" key="2">
    <source>
        <dbReference type="EMBL" id="JAH86901.1"/>
    </source>
</evidence>
<feature type="signal peptide" evidence="1">
    <location>
        <begin position="1"/>
        <end position="19"/>
    </location>
</feature>
<accession>A0A0E9W9D8</accession>
<organism evidence="2">
    <name type="scientific">Anguilla anguilla</name>
    <name type="common">European freshwater eel</name>
    <name type="synonym">Muraena anguilla</name>
    <dbReference type="NCBI Taxonomy" id="7936"/>
    <lineage>
        <taxon>Eukaryota</taxon>
        <taxon>Metazoa</taxon>
        <taxon>Chordata</taxon>
        <taxon>Craniata</taxon>
        <taxon>Vertebrata</taxon>
        <taxon>Euteleostomi</taxon>
        <taxon>Actinopterygii</taxon>
        <taxon>Neopterygii</taxon>
        <taxon>Teleostei</taxon>
        <taxon>Anguilliformes</taxon>
        <taxon>Anguillidae</taxon>
        <taxon>Anguilla</taxon>
    </lineage>
</organism>
<dbReference type="EMBL" id="GBXM01021676">
    <property type="protein sequence ID" value="JAH86901.1"/>
    <property type="molecule type" value="Transcribed_RNA"/>
</dbReference>
<keyword evidence="1" id="KW-0732">Signal</keyword>
<name>A0A0E9W9D8_ANGAN</name>
<sequence length="63" mass="6640">MAFWCTTVLSEWGVPAAVSFITLKTVACPCTACKPSCFRATANKAIAVLCGYAVRCPGPRVSI</sequence>
<dbReference type="AlphaFoldDB" id="A0A0E9W9D8"/>
<evidence type="ECO:0000256" key="1">
    <source>
        <dbReference type="SAM" id="SignalP"/>
    </source>
</evidence>
<reference evidence="2" key="1">
    <citation type="submission" date="2014-11" db="EMBL/GenBank/DDBJ databases">
        <authorList>
            <person name="Amaro Gonzalez C."/>
        </authorList>
    </citation>
    <scope>NUCLEOTIDE SEQUENCE</scope>
</reference>
<proteinExistence type="predicted"/>
<reference evidence="2" key="2">
    <citation type="journal article" date="2015" name="Fish Shellfish Immunol.">
        <title>Early steps in the European eel (Anguilla anguilla)-Vibrio vulnificus interaction in the gills: Role of the RtxA13 toxin.</title>
        <authorList>
            <person name="Callol A."/>
            <person name="Pajuelo D."/>
            <person name="Ebbesson L."/>
            <person name="Teles M."/>
            <person name="MacKenzie S."/>
            <person name="Amaro C."/>
        </authorList>
    </citation>
    <scope>NUCLEOTIDE SEQUENCE</scope>
</reference>
<feature type="chain" id="PRO_5002434128" evidence="1">
    <location>
        <begin position="20"/>
        <end position="63"/>
    </location>
</feature>